<organism evidence="6 7">
    <name type="scientific">Mya arenaria</name>
    <name type="common">Soft-shell clam</name>
    <dbReference type="NCBI Taxonomy" id="6604"/>
    <lineage>
        <taxon>Eukaryota</taxon>
        <taxon>Metazoa</taxon>
        <taxon>Spiralia</taxon>
        <taxon>Lophotrochozoa</taxon>
        <taxon>Mollusca</taxon>
        <taxon>Bivalvia</taxon>
        <taxon>Autobranchia</taxon>
        <taxon>Heteroconchia</taxon>
        <taxon>Euheterodonta</taxon>
        <taxon>Imparidentia</taxon>
        <taxon>Neoheterodontei</taxon>
        <taxon>Myida</taxon>
        <taxon>Myoidea</taxon>
        <taxon>Myidae</taxon>
        <taxon>Mya</taxon>
    </lineage>
</organism>
<dbReference type="InterPro" id="IPR003599">
    <property type="entry name" value="Ig_sub"/>
</dbReference>
<evidence type="ECO:0000256" key="2">
    <source>
        <dbReference type="ARBA" id="ARBA00023157"/>
    </source>
</evidence>
<dbReference type="EMBL" id="CP111016">
    <property type="protein sequence ID" value="WAR05770.1"/>
    <property type="molecule type" value="Genomic_DNA"/>
</dbReference>
<dbReference type="InterPro" id="IPR013151">
    <property type="entry name" value="Immunoglobulin_dom"/>
</dbReference>
<keyword evidence="7" id="KW-1185">Reference proteome</keyword>
<proteinExistence type="predicted"/>
<dbReference type="Gene3D" id="2.60.40.10">
    <property type="entry name" value="Immunoglobulins"/>
    <property type="match status" value="3"/>
</dbReference>
<dbReference type="InterPro" id="IPR013783">
    <property type="entry name" value="Ig-like_fold"/>
</dbReference>
<dbReference type="Proteomes" id="UP001164746">
    <property type="component" value="Chromosome 5"/>
</dbReference>
<dbReference type="SUPFAM" id="SSF48726">
    <property type="entry name" value="Immunoglobulin"/>
    <property type="match status" value="2"/>
</dbReference>
<gene>
    <name evidence="6" type="ORF">MAR_021139</name>
</gene>
<protein>
    <submittedName>
        <fullName evidence="6">HMCN1-like protein</fullName>
    </submittedName>
</protein>
<evidence type="ECO:0000256" key="3">
    <source>
        <dbReference type="ARBA" id="ARBA00023180"/>
    </source>
</evidence>
<name>A0ABY7E9V8_MYAAR</name>
<keyword evidence="1" id="KW-0732">Signal</keyword>
<evidence type="ECO:0000313" key="6">
    <source>
        <dbReference type="EMBL" id="WAR05770.1"/>
    </source>
</evidence>
<feature type="non-terminal residue" evidence="6">
    <location>
        <position position="1"/>
    </location>
</feature>
<dbReference type="Pfam" id="PF00047">
    <property type="entry name" value="ig"/>
    <property type="match status" value="1"/>
</dbReference>
<evidence type="ECO:0000256" key="1">
    <source>
        <dbReference type="ARBA" id="ARBA00022729"/>
    </source>
</evidence>
<evidence type="ECO:0000313" key="7">
    <source>
        <dbReference type="Proteomes" id="UP001164746"/>
    </source>
</evidence>
<keyword evidence="4" id="KW-0393">Immunoglobulin domain</keyword>
<sequence>MAFNSTGDSIALREGDRFSSIACVADCKPSCTFRWTKGQTSVSTSAVLDLGVVSRDDQGEYTCTATHSVYTVFTDTKPYPITVIYGPDTVSLSPPSTIYTKSEHDPLGEIFCSAVCTPECAYTWSKDDTSETLRNNAILNLGQLSRQEAGSYICTATNPSSSATRNGSTVVVEVISSKIRDGPDAVTLNVPSVYSVSEEATVSNIECSADCWPGCVFTWTNVTGSQLISSSNVLVFGRADRYDAGDYSCLAKNSANQLSGEAEKHFTLRVQ</sequence>
<feature type="domain" description="Ig-like" evidence="5">
    <location>
        <begin position="87"/>
        <end position="171"/>
    </location>
</feature>
<dbReference type="InterPro" id="IPR036179">
    <property type="entry name" value="Ig-like_dom_sf"/>
</dbReference>
<dbReference type="InterPro" id="IPR007110">
    <property type="entry name" value="Ig-like_dom"/>
</dbReference>
<dbReference type="PROSITE" id="PS50835">
    <property type="entry name" value="IG_LIKE"/>
    <property type="match status" value="3"/>
</dbReference>
<dbReference type="PANTHER" id="PTHR44337">
    <property type="entry name" value="CARCINOEMBRYONIC ANTIGEN-RELATED CELL ADHESION MOLECULE 8"/>
    <property type="match status" value="1"/>
</dbReference>
<accession>A0ABY7E9V8</accession>
<dbReference type="SMART" id="SM00409">
    <property type="entry name" value="IG"/>
    <property type="match status" value="3"/>
</dbReference>
<dbReference type="InterPro" id="IPR003598">
    <property type="entry name" value="Ig_sub2"/>
</dbReference>
<evidence type="ECO:0000259" key="5">
    <source>
        <dbReference type="PROSITE" id="PS50835"/>
    </source>
</evidence>
<feature type="domain" description="Ig-like" evidence="5">
    <location>
        <begin position="183"/>
        <end position="267"/>
    </location>
</feature>
<dbReference type="PANTHER" id="PTHR44337:SF20">
    <property type="entry name" value="CARCINOEMBRYONIC ANTIGEN-RELATED CELL ADHESION MOLECULE 5-RELATED"/>
    <property type="match status" value="1"/>
</dbReference>
<keyword evidence="3" id="KW-0325">Glycoprotein</keyword>
<dbReference type="SMART" id="SM00408">
    <property type="entry name" value="IGc2"/>
    <property type="match status" value="3"/>
</dbReference>
<reference evidence="6" key="1">
    <citation type="submission" date="2022-11" db="EMBL/GenBank/DDBJ databases">
        <title>Centuries of genome instability and evolution in soft-shell clam transmissible cancer (bioRxiv).</title>
        <authorList>
            <person name="Hart S.F.M."/>
            <person name="Yonemitsu M.A."/>
            <person name="Giersch R.M."/>
            <person name="Beal B.F."/>
            <person name="Arriagada G."/>
            <person name="Davis B.W."/>
            <person name="Ostrander E.A."/>
            <person name="Goff S.P."/>
            <person name="Metzger M.J."/>
        </authorList>
    </citation>
    <scope>NUCLEOTIDE SEQUENCE</scope>
    <source>
        <strain evidence="6">MELC-2E11</strain>
        <tissue evidence="6">Siphon/mantle</tissue>
    </source>
</reference>
<keyword evidence="2" id="KW-1015">Disulfide bond</keyword>
<evidence type="ECO:0000256" key="4">
    <source>
        <dbReference type="ARBA" id="ARBA00023319"/>
    </source>
</evidence>
<feature type="domain" description="Ig-like" evidence="5">
    <location>
        <begin position="1"/>
        <end position="74"/>
    </location>
</feature>
<dbReference type="InterPro" id="IPR052598">
    <property type="entry name" value="IgSF_CEA-related"/>
</dbReference>